<name>A0A0D0ASE1_9AGAM</name>
<feature type="compositionally biased region" description="Basic and acidic residues" evidence="1">
    <location>
        <begin position="13"/>
        <end position="28"/>
    </location>
</feature>
<dbReference type="Proteomes" id="UP000054485">
    <property type="component" value="Unassembled WGS sequence"/>
</dbReference>
<gene>
    <name evidence="2" type="ORF">CY34DRAFT_105896</name>
</gene>
<dbReference type="EMBL" id="KN835187">
    <property type="protein sequence ID" value="KIK44626.1"/>
    <property type="molecule type" value="Genomic_DNA"/>
</dbReference>
<dbReference type="HOGENOM" id="CLU_1679120_0_0_1"/>
<feature type="region of interest" description="Disordered" evidence="1">
    <location>
        <begin position="1"/>
        <end position="28"/>
    </location>
</feature>
<evidence type="ECO:0000256" key="1">
    <source>
        <dbReference type="SAM" id="MobiDB-lite"/>
    </source>
</evidence>
<evidence type="ECO:0000313" key="2">
    <source>
        <dbReference type="EMBL" id="KIK44626.1"/>
    </source>
</evidence>
<evidence type="ECO:0000313" key="3">
    <source>
        <dbReference type="Proteomes" id="UP000054485"/>
    </source>
</evidence>
<reference evidence="2 3" key="1">
    <citation type="submission" date="2014-04" db="EMBL/GenBank/DDBJ databases">
        <authorList>
            <consortium name="DOE Joint Genome Institute"/>
            <person name="Kuo A."/>
            <person name="Ruytinx J."/>
            <person name="Rineau F."/>
            <person name="Colpaert J."/>
            <person name="Kohler A."/>
            <person name="Nagy L.G."/>
            <person name="Floudas D."/>
            <person name="Copeland A."/>
            <person name="Barry K.W."/>
            <person name="Cichocki N."/>
            <person name="Veneault-Fourrey C."/>
            <person name="LaButti K."/>
            <person name="Lindquist E.A."/>
            <person name="Lipzen A."/>
            <person name="Lundell T."/>
            <person name="Morin E."/>
            <person name="Murat C."/>
            <person name="Sun H."/>
            <person name="Tunlid A."/>
            <person name="Henrissat B."/>
            <person name="Grigoriev I.V."/>
            <person name="Hibbett D.S."/>
            <person name="Martin F."/>
            <person name="Nordberg H.P."/>
            <person name="Cantor M.N."/>
            <person name="Hua S.X."/>
        </authorList>
    </citation>
    <scope>NUCLEOTIDE SEQUENCE [LARGE SCALE GENOMIC DNA]</scope>
    <source>
        <strain evidence="2 3">UH-Slu-Lm8-n1</strain>
    </source>
</reference>
<sequence length="157" mass="18322">MADQGKGSWLTKLRKENKQFSERTKPSDCQDRWASRRVEEYFASADQTGPKWDCRRSDRIAVVKSEDGKFDVWDLEHFGLRPLVVVEERFNVGFRRSVINNLGSGISRIANQANTCYHFRLLVEITKPRRTTGKFVQNRVNTLSAYLDSGLYLMYRH</sequence>
<dbReference type="OrthoDB" id="3035962at2759"/>
<dbReference type="InParanoid" id="A0A0D0ASE1"/>
<accession>A0A0D0ASE1</accession>
<proteinExistence type="predicted"/>
<protein>
    <submittedName>
        <fullName evidence="2">Uncharacterized protein</fullName>
    </submittedName>
</protein>
<keyword evidence="3" id="KW-1185">Reference proteome</keyword>
<dbReference type="AlphaFoldDB" id="A0A0D0ASE1"/>
<organism evidence="2 3">
    <name type="scientific">Suillus luteus UH-Slu-Lm8-n1</name>
    <dbReference type="NCBI Taxonomy" id="930992"/>
    <lineage>
        <taxon>Eukaryota</taxon>
        <taxon>Fungi</taxon>
        <taxon>Dikarya</taxon>
        <taxon>Basidiomycota</taxon>
        <taxon>Agaricomycotina</taxon>
        <taxon>Agaricomycetes</taxon>
        <taxon>Agaricomycetidae</taxon>
        <taxon>Boletales</taxon>
        <taxon>Suillineae</taxon>
        <taxon>Suillaceae</taxon>
        <taxon>Suillus</taxon>
    </lineage>
</organism>
<reference evidence="3" key="2">
    <citation type="submission" date="2015-01" db="EMBL/GenBank/DDBJ databases">
        <title>Evolutionary Origins and Diversification of the Mycorrhizal Mutualists.</title>
        <authorList>
            <consortium name="DOE Joint Genome Institute"/>
            <consortium name="Mycorrhizal Genomics Consortium"/>
            <person name="Kohler A."/>
            <person name="Kuo A."/>
            <person name="Nagy L.G."/>
            <person name="Floudas D."/>
            <person name="Copeland A."/>
            <person name="Barry K.W."/>
            <person name="Cichocki N."/>
            <person name="Veneault-Fourrey C."/>
            <person name="LaButti K."/>
            <person name="Lindquist E.A."/>
            <person name="Lipzen A."/>
            <person name="Lundell T."/>
            <person name="Morin E."/>
            <person name="Murat C."/>
            <person name="Riley R."/>
            <person name="Ohm R."/>
            <person name="Sun H."/>
            <person name="Tunlid A."/>
            <person name="Henrissat B."/>
            <person name="Grigoriev I.V."/>
            <person name="Hibbett D.S."/>
            <person name="Martin F."/>
        </authorList>
    </citation>
    <scope>NUCLEOTIDE SEQUENCE [LARGE SCALE GENOMIC DNA]</scope>
    <source>
        <strain evidence="3">UH-Slu-Lm8-n1</strain>
    </source>
</reference>